<evidence type="ECO:0000313" key="4">
    <source>
        <dbReference type="Proteomes" id="UP000194420"/>
    </source>
</evidence>
<protein>
    <submittedName>
        <fullName evidence="3">Uncharacterized protein</fullName>
    </submittedName>
</protein>
<evidence type="ECO:0000313" key="3">
    <source>
        <dbReference type="EMBL" id="SMQ74728.1"/>
    </source>
</evidence>
<dbReference type="AlphaFoldDB" id="A0A1Y6FIE4"/>
<keyword evidence="2" id="KW-0732">Signal</keyword>
<name>A0A1Y6FIE4_9SPHN</name>
<accession>A0A1Y6FIE4</accession>
<proteinExistence type="predicted"/>
<evidence type="ECO:0000256" key="1">
    <source>
        <dbReference type="SAM" id="MobiDB-lite"/>
    </source>
</evidence>
<evidence type="ECO:0000256" key="2">
    <source>
        <dbReference type="SAM" id="SignalP"/>
    </source>
</evidence>
<keyword evidence="4" id="KW-1185">Reference proteome</keyword>
<feature type="chain" id="PRO_5012441555" evidence="2">
    <location>
        <begin position="30"/>
        <end position="204"/>
    </location>
</feature>
<sequence length="204" mass="21676">MTRSVTAISTSTKSVLAAALLLISGAAAAQDDDENVRDREPDMGDVATTPISDLNIAKDDIPEVLLTAARGPYAPANAPGCDGIEKAIADLDRVLGPDYDLEDHEGDRLSEGRIAQSIVGSFIPFRSIIREVSGAADHQRDFQAAIMAGMVRRAFLKGLGQASGCPYPARPAFTRIAIDEETVIELEEPEDDKAGKQEPEATKG</sequence>
<feature type="compositionally biased region" description="Basic and acidic residues" evidence="1">
    <location>
        <begin position="192"/>
        <end position="204"/>
    </location>
</feature>
<gene>
    <name evidence="3" type="ORF">SAMN06297468_2900</name>
</gene>
<feature type="signal peptide" evidence="2">
    <location>
        <begin position="1"/>
        <end position="29"/>
    </location>
</feature>
<dbReference type="EMBL" id="FXWG01000003">
    <property type="protein sequence ID" value="SMQ74728.1"/>
    <property type="molecule type" value="Genomic_DNA"/>
</dbReference>
<organism evidence="3 4">
    <name type="scientific">Altererythrobacter xiamenensis</name>
    <dbReference type="NCBI Taxonomy" id="1316679"/>
    <lineage>
        <taxon>Bacteria</taxon>
        <taxon>Pseudomonadati</taxon>
        <taxon>Pseudomonadota</taxon>
        <taxon>Alphaproteobacteria</taxon>
        <taxon>Sphingomonadales</taxon>
        <taxon>Erythrobacteraceae</taxon>
        <taxon>Altererythrobacter</taxon>
    </lineage>
</organism>
<dbReference type="Proteomes" id="UP000194420">
    <property type="component" value="Unassembled WGS sequence"/>
</dbReference>
<feature type="region of interest" description="Disordered" evidence="1">
    <location>
        <begin position="184"/>
        <end position="204"/>
    </location>
</feature>
<reference evidence="4" key="1">
    <citation type="submission" date="2017-04" db="EMBL/GenBank/DDBJ databases">
        <authorList>
            <person name="Varghese N."/>
            <person name="Submissions S."/>
        </authorList>
    </citation>
    <scope>NUCLEOTIDE SEQUENCE [LARGE SCALE GENOMIC DNA]</scope>
</reference>
<dbReference type="RefSeq" id="WP_200810358.1">
    <property type="nucleotide sequence ID" value="NZ_FXWG01000003.1"/>
</dbReference>